<dbReference type="InterPro" id="IPR051950">
    <property type="entry name" value="Dev_reg/Prot_inhib"/>
</dbReference>
<evidence type="ECO:0000256" key="2">
    <source>
        <dbReference type="ARBA" id="ARBA00022525"/>
    </source>
</evidence>
<evidence type="ECO:0000256" key="5">
    <source>
        <dbReference type="PROSITE-ProRule" id="PRU00500"/>
    </source>
</evidence>
<evidence type="ECO:0000256" key="6">
    <source>
        <dbReference type="SAM" id="SignalP"/>
    </source>
</evidence>
<dbReference type="AlphaFoldDB" id="A0A8T0EGY6"/>
<feature type="chain" id="PRO_5035913832" evidence="6">
    <location>
        <begin position="19"/>
        <end position="157"/>
    </location>
</feature>
<dbReference type="PANTHER" id="PTHR12352:SF3">
    <property type="entry name" value="NIDOGEN-2"/>
    <property type="match status" value="1"/>
</dbReference>
<dbReference type="SUPFAM" id="SSF57610">
    <property type="entry name" value="Thyroglobulin type-1 domain"/>
    <property type="match status" value="2"/>
</dbReference>
<feature type="disulfide bond" evidence="5">
    <location>
        <begin position="71"/>
        <end position="91"/>
    </location>
</feature>
<dbReference type="GO" id="GO:0005615">
    <property type="term" value="C:extracellular space"/>
    <property type="evidence" value="ECO:0007669"/>
    <property type="project" value="TreeGrafter"/>
</dbReference>
<comment type="caution">
    <text evidence="5">Lacks conserved residue(s) required for the propagation of feature annotation.</text>
</comment>
<evidence type="ECO:0000256" key="1">
    <source>
        <dbReference type="ARBA" id="ARBA00004613"/>
    </source>
</evidence>
<evidence type="ECO:0000259" key="7">
    <source>
        <dbReference type="PROSITE" id="PS51162"/>
    </source>
</evidence>
<evidence type="ECO:0000313" key="8">
    <source>
        <dbReference type="EMBL" id="KAF8771873.1"/>
    </source>
</evidence>
<gene>
    <name evidence="8" type="ORF">HNY73_019241</name>
</gene>
<dbReference type="SMART" id="SM00211">
    <property type="entry name" value="TY"/>
    <property type="match status" value="2"/>
</dbReference>
<sequence>MKIIATALFVCLLPAVLCWDFPGYPGVDCPTAREKMSADPKHNWMIPKCNADGTYQDMQCYDIDDPDACMCTYKDGSPLTLPGFGVNITSCVCPVVATDLYFLDKEEGFMECEKGGYFRPLQCSEKTKECWCVTKYGNPVTPRSLDRKSCDDVADKL</sequence>
<dbReference type="Pfam" id="PF00086">
    <property type="entry name" value="Thyroglobulin_1"/>
    <property type="match status" value="2"/>
</dbReference>
<dbReference type="CDD" id="cd00191">
    <property type="entry name" value="TY"/>
    <property type="match status" value="1"/>
</dbReference>
<dbReference type="InterPro" id="IPR036857">
    <property type="entry name" value="Thyroglobulin_1_sf"/>
</dbReference>
<feature type="signal peptide" evidence="6">
    <location>
        <begin position="1"/>
        <end position="18"/>
    </location>
</feature>
<dbReference type="EMBL" id="JABXBU010002228">
    <property type="protein sequence ID" value="KAF8771873.1"/>
    <property type="molecule type" value="Genomic_DNA"/>
</dbReference>
<feature type="disulfide bond" evidence="5">
    <location>
        <begin position="123"/>
        <end position="130"/>
    </location>
</feature>
<dbReference type="PROSITE" id="PS51162">
    <property type="entry name" value="THYROGLOBULIN_1_2"/>
    <property type="match status" value="2"/>
</dbReference>
<dbReference type="PANTHER" id="PTHR12352">
    <property type="entry name" value="SECRETED MODULAR CALCIUM-BINDING PROTEIN"/>
    <property type="match status" value="1"/>
</dbReference>
<dbReference type="Proteomes" id="UP000807504">
    <property type="component" value="Unassembled WGS sequence"/>
</dbReference>
<dbReference type="InterPro" id="IPR000716">
    <property type="entry name" value="Thyroglobulin_1"/>
</dbReference>
<accession>A0A8T0EGY6</accession>
<evidence type="ECO:0000256" key="3">
    <source>
        <dbReference type="ARBA" id="ARBA00022737"/>
    </source>
</evidence>
<name>A0A8T0EGY6_ARGBR</name>
<evidence type="ECO:0000256" key="4">
    <source>
        <dbReference type="ARBA" id="ARBA00023157"/>
    </source>
</evidence>
<keyword evidence="9" id="KW-1185">Reference proteome</keyword>
<keyword evidence="4 5" id="KW-1015">Disulfide bond</keyword>
<keyword evidence="3" id="KW-0677">Repeat</keyword>
<dbReference type="Gene3D" id="4.10.800.10">
    <property type="entry name" value="Thyroglobulin type-1"/>
    <property type="match status" value="2"/>
</dbReference>
<comment type="caution">
    <text evidence="8">The sequence shown here is derived from an EMBL/GenBank/DDBJ whole genome shotgun (WGS) entry which is preliminary data.</text>
</comment>
<reference evidence="8" key="1">
    <citation type="journal article" date="2020" name="bioRxiv">
        <title>Chromosome-level reference genome of the European wasp spider Argiope bruennichi: a resource for studies on range expansion and evolutionary adaptation.</title>
        <authorList>
            <person name="Sheffer M.M."/>
            <person name="Hoppe A."/>
            <person name="Krehenwinkel H."/>
            <person name="Uhl G."/>
            <person name="Kuss A.W."/>
            <person name="Jensen L."/>
            <person name="Jensen C."/>
            <person name="Gillespie R.G."/>
            <person name="Hoff K.J."/>
            <person name="Prost S."/>
        </authorList>
    </citation>
    <scope>NUCLEOTIDE SEQUENCE</scope>
</reference>
<keyword evidence="2" id="KW-0964">Secreted</keyword>
<organism evidence="8 9">
    <name type="scientific">Argiope bruennichi</name>
    <name type="common">Wasp spider</name>
    <name type="synonym">Aranea bruennichi</name>
    <dbReference type="NCBI Taxonomy" id="94029"/>
    <lineage>
        <taxon>Eukaryota</taxon>
        <taxon>Metazoa</taxon>
        <taxon>Ecdysozoa</taxon>
        <taxon>Arthropoda</taxon>
        <taxon>Chelicerata</taxon>
        <taxon>Arachnida</taxon>
        <taxon>Araneae</taxon>
        <taxon>Araneomorphae</taxon>
        <taxon>Entelegynae</taxon>
        <taxon>Araneoidea</taxon>
        <taxon>Araneidae</taxon>
        <taxon>Argiope</taxon>
    </lineage>
</organism>
<proteinExistence type="predicted"/>
<keyword evidence="6" id="KW-0732">Signal</keyword>
<comment type="subcellular location">
    <subcellularLocation>
        <location evidence="1">Secreted</location>
    </subcellularLocation>
</comment>
<protein>
    <submittedName>
        <fullName evidence="8">U24-ctenitoxin-Pn1a like protein</fullName>
    </submittedName>
</protein>
<feature type="domain" description="Thyroglobulin type-1" evidence="7">
    <location>
        <begin position="26"/>
        <end position="91"/>
    </location>
</feature>
<reference evidence="8" key="2">
    <citation type="submission" date="2020-06" db="EMBL/GenBank/DDBJ databases">
        <authorList>
            <person name="Sheffer M."/>
        </authorList>
    </citation>
    <scope>NUCLEOTIDE SEQUENCE</scope>
</reference>
<evidence type="ECO:0000313" key="9">
    <source>
        <dbReference type="Proteomes" id="UP000807504"/>
    </source>
</evidence>
<feature type="domain" description="Thyroglobulin type-1" evidence="7">
    <location>
        <begin position="100"/>
        <end position="150"/>
    </location>
</feature>